<dbReference type="EMBL" id="OFTC01000036">
    <property type="protein sequence ID" value="SOZ38983.1"/>
    <property type="molecule type" value="Genomic_DNA"/>
</dbReference>
<keyword evidence="1" id="KW-0732">Signal</keyword>
<protein>
    <submittedName>
        <fullName evidence="3">Uncharacterized protein</fullName>
    </submittedName>
</protein>
<evidence type="ECO:0000313" key="3">
    <source>
        <dbReference type="EMBL" id="SPD59373.1"/>
    </source>
</evidence>
<sequence length="66" mass="6772">MKAVLFKPLLCAALIAGGVTLAYAGNERPRDTGVGCARAGNSYCNLQEAGNGRLPYGGTSEARVAE</sequence>
<dbReference type="EMBL" id="LT984807">
    <property type="protein sequence ID" value="SPD59373.1"/>
    <property type="molecule type" value="Genomic_DNA"/>
</dbReference>
<geneLocation type="plasmid" evidence="4">
    <name>ii</name>
</geneLocation>
<evidence type="ECO:0000313" key="4">
    <source>
        <dbReference type="Proteomes" id="UP000255168"/>
    </source>
</evidence>
<gene>
    <name evidence="2" type="ORF">CBM2605_B130280</name>
    <name evidence="3" type="ORF">CBM2607_MP20025</name>
</gene>
<dbReference type="Proteomes" id="UP000255168">
    <property type="component" value="Plasmid II"/>
</dbReference>
<organism evidence="3 4">
    <name type="scientific">Cupriavidus neocaledonicus</name>
    <dbReference type="NCBI Taxonomy" id="1040979"/>
    <lineage>
        <taxon>Bacteria</taxon>
        <taxon>Pseudomonadati</taxon>
        <taxon>Pseudomonadota</taxon>
        <taxon>Betaproteobacteria</taxon>
        <taxon>Burkholderiales</taxon>
        <taxon>Burkholderiaceae</taxon>
        <taxon>Cupriavidus</taxon>
    </lineage>
</organism>
<keyword evidence="3" id="KW-0614">Plasmid</keyword>
<name>A0A375HPT7_9BURK</name>
<evidence type="ECO:0000256" key="1">
    <source>
        <dbReference type="SAM" id="SignalP"/>
    </source>
</evidence>
<evidence type="ECO:0000313" key="2">
    <source>
        <dbReference type="EMBL" id="SOZ38983.1"/>
    </source>
</evidence>
<accession>A0A375HPT7</accession>
<dbReference type="RefSeq" id="WP_145987519.1">
    <property type="nucleotide sequence ID" value="NZ_AQUR01000106.1"/>
</dbReference>
<evidence type="ECO:0000313" key="5">
    <source>
        <dbReference type="Proteomes" id="UP000256710"/>
    </source>
</evidence>
<dbReference type="AlphaFoldDB" id="A0A375HPT7"/>
<dbReference type="Proteomes" id="UP000256710">
    <property type="component" value="Unassembled WGS sequence"/>
</dbReference>
<geneLocation type="plasmid" evidence="3">
    <name>II</name>
</geneLocation>
<feature type="signal peptide" evidence="1">
    <location>
        <begin position="1"/>
        <end position="24"/>
    </location>
</feature>
<keyword evidence="5" id="KW-1185">Reference proteome</keyword>
<reference evidence="4 5" key="1">
    <citation type="submission" date="2018-01" db="EMBL/GenBank/DDBJ databases">
        <authorList>
            <person name="Clerissi C."/>
        </authorList>
    </citation>
    <scope>NUCLEOTIDE SEQUENCE [LARGE SCALE GENOMIC DNA]</scope>
    <source>
        <strain evidence="2">Cupriavidus taiwanensis STM 6082</strain>
        <strain evidence="3">Cupriavidus taiwanensis STM 6160</strain>
        <plasmid evidence="4">ii</plasmid>
        <plasmid evidence="3">II</plasmid>
    </source>
</reference>
<feature type="chain" id="PRO_5016770979" evidence="1">
    <location>
        <begin position="25"/>
        <end position="66"/>
    </location>
</feature>
<proteinExistence type="predicted"/>